<dbReference type="Gene3D" id="2.30.30.40">
    <property type="entry name" value="SH3 Domains"/>
    <property type="match status" value="1"/>
</dbReference>
<evidence type="ECO:0000313" key="3">
    <source>
        <dbReference type="Proteomes" id="UP001597296"/>
    </source>
</evidence>
<dbReference type="InterPro" id="IPR036061">
    <property type="entry name" value="CheW-like_dom_sf"/>
</dbReference>
<evidence type="ECO:0000259" key="1">
    <source>
        <dbReference type="PROSITE" id="PS50851"/>
    </source>
</evidence>
<dbReference type="Proteomes" id="UP001597296">
    <property type="component" value="Unassembled WGS sequence"/>
</dbReference>
<dbReference type="Pfam" id="PF01584">
    <property type="entry name" value="CheW"/>
    <property type="match status" value="1"/>
</dbReference>
<accession>A0ABW5C7Z0</accession>
<feature type="domain" description="CheW-like" evidence="1">
    <location>
        <begin position="9"/>
        <end position="150"/>
    </location>
</feature>
<dbReference type="PANTHER" id="PTHR22617:SF23">
    <property type="entry name" value="CHEMOTAXIS PROTEIN CHEW"/>
    <property type="match status" value="1"/>
</dbReference>
<dbReference type="PANTHER" id="PTHR22617">
    <property type="entry name" value="CHEMOTAXIS SENSOR HISTIDINE KINASE-RELATED"/>
    <property type="match status" value="1"/>
</dbReference>
<keyword evidence="3" id="KW-1185">Reference proteome</keyword>
<organism evidence="2 3">
    <name type="scientific">Phaeospirillum tilakii</name>
    <dbReference type="NCBI Taxonomy" id="741673"/>
    <lineage>
        <taxon>Bacteria</taxon>
        <taxon>Pseudomonadati</taxon>
        <taxon>Pseudomonadota</taxon>
        <taxon>Alphaproteobacteria</taxon>
        <taxon>Rhodospirillales</taxon>
        <taxon>Rhodospirillaceae</taxon>
        <taxon>Phaeospirillum</taxon>
    </lineage>
</organism>
<dbReference type="InterPro" id="IPR002545">
    <property type="entry name" value="CheW-lke_dom"/>
</dbReference>
<dbReference type="RefSeq" id="WP_377315177.1">
    <property type="nucleotide sequence ID" value="NZ_JBHUIY010000009.1"/>
</dbReference>
<proteinExistence type="predicted"/>
<sequence length="150" mass="16042">MSVPDEDAGFEALTLALGGEIFAIEAGIVHEILDLIPVTEVPGARAFVSGLINVRGKVVPLADLRLKFGMAAPPPTPDTRVVVVEIDLDGETTVVGLLADKVYEVTEIAHATIEQTPDLGMKWPAEYVKGIGRRGTDFIVIPDIIRLFAP</sequence>
<dbReference type="Gene3D" id="2.40.50.180">
    <property type="entry name" value="CheA-289, Domain 4"/>
    <property type="match status" value="1"/>
</dbReference>
<name>A0ABW5C7Z0_9PROT</name>
<dbReference type="PROSITE" id="PS50851">
    <property type="entry name" value="CHEW"/>
    <property type="match status" value="1"/>
</dbReference>
<dbReference type="InterPro" id="IPR039315">
    <property type="entry name" value="CheW"/>
</dbReference>
<dbReference type="SUPFAM" id="SSF50341">
    <property type="entry name" value="CheW-like"/>
    <property type="match status" value="1"/>
</dbReference>
<dbReference type="EMBL" id="JBHUIY010000009">
    <property type="protein sequence ID" value="MFD2233399.1"/>
    <property type="molecule type" value="Genomic_DNA"/>
</dbReference>
<evidence type="ECO:0000313" key="2">
    <source>
        <dbReference type="EMBL" id="MFD2233399.1"/>
    </source>
</evidence>
<comment type="caution">
    <text evidence="2">The sequence shown here is derived from an EMBL/GenBank/DDBJ whole genome shotgun (WGS) entry which is preliminary data.</text>
</comment>
<reference evidence="3" key="1">
    <citation type="journal article" date="2019" name="Int. J. Syst. Evol. Microbiol.">
        <title>The Global Catalogue of Microorganisms (GCM) 10K type strain sequencing project: providing services to taxonomists for standard genome sequencing and annotation.</title>
        <authorList>
            <consortium name="The Broad Institute Genomics Platform"/>
            <consortium name="The Broad Institute Genome Sequencing Center for Infectious Disease"/>
            <person name="Wu L."/>
            <person name="Ma J."/>
        </authorList>
    </citation>
    <scope>NUCLEOTIDE SEQUENCE [LARGE SCALE GENOMIC DNA]</scope>
    <source>
        <strain evidence="3">KCTC 15012</strain>
    </source>
</reference>
<dbReference type="SMART" id="SM00260">
    <property type="entry name" value="CheW"/>
    <property type="match status" value="1"/>
</dbReference>
<gene>
    <name evidence="2" type="ORF">ACFSNB_06250</name>
</gene>
<protein>
    <submittedName>
        <fullName evidence="2">Chemotaxis protein CheW</fullName>
    </submittedName>
</protein>